<dbReference type="EMBL" id="MU825890">
    <property type="protein sequence ID" value="KAJ7384107.1"/>
    <property type="molecule type" value="Genomic_DNA"/>
</dbReference>
<evidence type="ECO:0000256" key="1">
    <source>
        <dbReference type="SAM" id="MobiDB-lite"/>
    </source>
</evidence>
<evidence type="ECO:0000313" key="2">
    <source>
        <dbReference type="EMBL" id="KAJ7384107.1"/>
    </source>
</evidence>
<protein>
    <submittedName>
        <fullName evidence="2">Uncharacterized protein</fullName>
    </submittedName>
</protein>
<accession>A0A9W9ZM27</accession>
<dbReference type="AlphaFoldDB" id="A0A9W9ZM27"/>
<gene>
    <name evidence="2" type="ORF">OS493_023431</name>
</gene>
<proteinExistence type="predicted"/>
<feature type="region of interest" description="Disordered" evidence="1">
    <location>
        <begin position="48"/>
        <end position="110"/>
    </location>
</feature>
<evidence type="ECO:0000313" key="3">
    <source>
        <dbReference type="Proteomes" id="UP001163046"/>
    </source>
</evidence>
<reference evidence="2" key="1">
    <citation type="submission" date="2023-01" db="EMBL/GenBank/DDBJ databases">
        <title>Genome assembly of the deep-sea coral Lophelia pertusa.</title>
        <authorList>
            <person name="Herrera S."/>
            <person name="Cordes E."/>
        </authorList>
    </citation>
    <scope>NUCLEOTIDE SEQUENCE</scope>
    <source>
        <strain evidence="2">USNM1676648</strain>
        <tissue evidence="2">Polyp</tissue>
    </source>
</reference>
<dbReference type="Proteomes" id="UP001163046">
    <property type="component" value="Unassembled WGS sequence"/>
</dbReference>
<name>A0A9W9ZM27_9CNID</name>
<keyword evidence="3" id="KW-1185">Reference proteome</keyword>
<feature type="compositionally biased region" description="Basic and acidic residues" evidence="1">
    <location>
        <begin position="55"/>
        <end position="110"/>
    </location>
</feature>
<sequence>MNKFLHEDFGPQVMACEESRGRLDDSDDSVIYTFAFFLLDFSRIFHVHSSNMPTEEQRQRKREKDKEYQRERRRNRTEEQRQAERERQREIRRNSSEEQLDAERERQQEI</sequence>
<organism evidence="2 3">
    <name type="scientific">Desmophyllum pertusum</name>
    <dbReference type="NCBI Taxonomy" id="174260"/>
    <lineage>
        <taxon>Eukaryota</taxon>
        <taxon>Metazoa</taxon>
        <taxon>Cnidaria</taxon>
        <taxon>Anthozoa</taxon>
        <taxon>Hexacorallia</taxon>
        <taxon>Scleractinia</taxon>
        <taxon>Caryophylliina</taxon>
        <taxon>Caryophylliidae</taxon>
        <taxon>Desmophyllum</taxon>
    </lineage>
</organism>
<comment type="caution">
    <text evidence="2">The sequence shown here is derived from an EMBL/GenBank/DDBJ whole genome shotgun (WGS) entry which is preliminary data.</text>
</comment>